<keyword evidence="2" id="KW-1185">Reference proteome</keyword>
<name>A0ABU0U5Q4_9SPHI</name>
<organism evidence="1 2">
    <name type="scientific">Sphingobacterium zeae</name>
    <dbReference type="NCBI Taxonomy" id="1776859"/>
    <lineage>
        <taxon>Bacteria</taxon>
        <taxon>Pseudomonadati</taxon>
        <taxon>Bacteroidota</taxon>
        <taxon>Sphingobacteriia</taxon>
        <taxon>Sphingobacteriales</taxon>
        <taxon>Sphingobacteriaceae</taxon>
        <taxon>Sphingobacterium</taxon>
    </lineage>
</organism>
<dbReference type="EMBL" id="JAUTBA010000001">
    <property type="protein sequence ID" value="MDQ1150301.1"/>
    <property type="molecule type" value="Genomic_DNA"/>
</dbReference>
<reference evidence="1 2" key="1">
    <citation type="submission" date="2023-07" db="EMBL/GenBank/DDBJ databases">
        <title>Functional and genomic diversity of the sorghum phyllosphere microbiome.</title>
        <authorList>
            <person name="Shade A."/>
        </authorList>
    </citation>
    <scope>NUCLEOTIDE SEQUENCE [LARGE SCALE GENOMIC DNA]</scope>
    <source>
        <strain evidence="1 2">SORGH_AS_0892</strain>
    </source>
</reference>
<gene>
    <name evidence="1" type="ORF">QE382_002285</name>
</gene>
<dbReference type="PROSITE" id="PS51257">
    <property type="entry name" value="PROKAR_LIPOPROTEIN"/>
    <property type="match status" value="1"/>
</dbReference>
<evidence type="ECO:0000313" key="1">
    <source>
        <dbReference type="EMBL" id="MDQ1150301.1"/>
    </source>
</evidence>
<sequence>MKSKLLLFPSLLAILISCSKRVNNPFIPEEKNQLDSIYQAPKDIVKYFITNISQPRDGGFVLG</sequence>
<accession>A0ABU0U5Q4</accession>
<dbReference type="Proteomes" id="UP001244640">
    <property type="component" value="Unassembled WGS sequence"/>
</dbReference>
<proteinExistence type="predicted"/>
<comment type="caution">
    <text evidence="1">The sequence shown here is derived from an EMBL/GenBank/DDBJ whole genome shotgun (WGS) entry which is preliminary data.</text>
</comment>
<evidence type="ECO:0000313" key="2">
    <source>
        <dbReference type="Proteomes" id="UP001244640"/>
    </source>
</evidence>
<protein>
    <submittedName>
        <fullName evidence="1">Uncharacterized protein</fullName>
    </submittedName>
</protein>